<dbReference type="Pfam" id="PF01740">
    <property type="entry name" value="STAS"/>
    <property type="match status" value="1"/>
</dbReference>
<dbReference type="EMBL" id="FNMV01000006">
    <property type="protein sequence ID" value="SDX03957.1"/>
    <property type="molecule type" value="Genomic_DNA"/>
</dbReference>
<dbReference type="SUPFAM" id="SSF52091">
    <property type="entry name" value="SpoIIaa-like"/>
    <property type="match status" value="1"/>
</dbReference>
<name>A0A1H2YFL3_9FLAO</name>
<dbReference type="AlphaFoldDB" id="A0A1H2YFL3"/>
<dbReference type="InterPro" id="IPR036513">
    <property type="entry name" value="STAS_dom_sf"/>
</dbReference>
<proteinExistence type="predicted"/>
<dbReference type="Proteomes" id="UP000198569">
    <property type="component" value="Unassembled WGS sequence"/>
</dbReference>
<evidence type="ECO:0000259" key="1">
    <source>
        <dbReference type="PROSITE" id="PS50801"/>
    </source>
</evidence>
<accession>A0A1H2YFL3</accession>
<organism evidence="2 3">
    <name type="scientific">Flavobacterium degerlachei</name>
    <dbReference type="NCBI Taxonomy" id="229203"/>
    <lineage>
        <taxon>Bacteria</taxon>
        <taxon>Pseudomonadati</taxon>
        <taxon>Bacteroidota</taxon>
        <taxon>Flavobacteriia</taxon>
        <taxon>Flavobacteriales</taxon>
        <taxon>Flavobacteriaceae</taxon>
        <taxon>Flavobacterium</taxon>
    </lineage>
</organism>
<evidence type="ECO:0000313" key="3">
    <source>
        <dbReference type="Proteomes" id="UP000198569"/>
    </source>
</evidence>
<dbReference type="InterPro" id="IPR002645">
    <property type="entry name" value="STAS_dom"/>
</dbReference>
<keyword evidence="3" id="KW-1185">Reference proteome</keyword>
<evidence type="ECO:0000313" key="2">
    <source>
        <dbReference type="EMBL" id="SDX03957.1"/>
    </source>
</evidence>
<sequence length="96" mass="10873">MAIQITYNAGVYEIYGMLNSQNSNALNSHIENLMEHSKGIVLSLNKVLEIDSEAIKCITSLYNKAWGRDKMFYIIGMENKKVSEQFASLNLNNILL</sequence>
<dbReference type="PROSITE" id="PS50801">
    <property type="entry name" value="STAS"/>
    <property type="match status" value="1"/>
</dbReference>
<protein>
    <recommendedName>
        <fullName evidence="1">STAS domain-containing protein</fullName>
    </recommendedName>
</protein>
<feature type="domain" description="STAS" evidence="1">
    <location>
        <begin position="1"/>
        <end position="96"/>
    </location>
</feature>
<dbReference type="Gene3D" id="3.30.750.24">
    <property type="entry name" value="STAS domain"/>
    <property type="match status" value="1"/>
</dbReference>
<dbReference type="STRING" id="229203.SAMN05444338_106188"/>
<dbReference type="OrthoDB" id="1163458at2"/>
<dbReference type="RefSeq" id="WP_091431605.1">
    <property type="nucleotide sequence ID" value="NZ_FNMV01000006.1"/>
</dbReference>
<reference evidence="3" key="1">
    <citation type="submission" date="2016-10" db="EMBL/GenBank/DDBJ databases">
        <authorList>
            <person name="Varghese N."/>
            <person name="Submissions S."/>
        </authorList>
    </citation>
    <scope>NUCLEOTIDE SEQUENCE [LARGE SCALE GENOMIC DNA]</scope>
    <source>
        <strain evidence="3">DSM 15718</strain>
    </source>
</reference>
<gene>
    <name evidence="2" type="ORF">SAMN05444338_106188</name>
</gene>